<dbReference type="PANTHER" id="PTHR22912:SF93">
    <property type="entry name" value="SOLUBLE PYRIDINE NUCLEOTIDE TRANSHYDROGENASE"/>
    <property type="match status" value="1"/>
</dbReference>
<dbReference type="FunFam" id="3.50.50.60:FF:000008">
    <property type="entry name" value="Soluble pyridine nucleotide transhydrogenase"/>
    <property type="match status" value="1"/>
</dbReference>
<evidence type="ECO:0000256" key="11">
    <source>
        <dbReference type="ARBA" id="ARBA00023027"/>
    </source>
</evidence>
<dbReference type="InterPro" id="IPR036188">
    <property type="entry name" value="FAD/NAD-bd_sf"/>
</dbReference>
<dbReference type="InterPro" id="IPR001100">
    <property type="entry name" value="Pyr_nuc-diS_OxRdtase"/>
</dbReference>
<dbReference type="GO" id="GO:0003957">
    <property type="term" value="F:NAD(P)+ transhydrogenase (Si-specific) activity"/>
    <property type="evidence" value="ECO:0007669"/>
    <property type="project" value="UniProtKB-UniRule"/>
</dbReference>
<feature type="binding site" evidence="14">
    <location>
        <position position="66"/>
    </location>
    <ligand>
        <name>FAD</name>
        <dbReference type="ChEBI" id="CHEBI:57692"/>
    </ligand>
</feature>
<evidence type="ECO:0000256" key="9">
    <source>
        <dbReference type="ARBA" id="ARBA00022857"/>
    </source>
</evidence>
<dbReference type="SUPFAM" id="SSF51905">
    <property type="entry name" value="FAD/NAD(P)-binding domain"/>
    <property type="match status" value="1"/>
</dbReference>
<dbReference type="PRINTS" id="PR00411">
    <property type="entry name" value="PNDRDTASEI"/>
</dbReference>
<dbReference type="PATRIC" id="fig|1420013.3.peg.4963"/>
<evidence type="ECO:0000256" key="2">
    <source>
        <dbReference type="ARBA" id="ARBA00004496"/>
    </source>
</evidence>
<sequence length="478" mass="52881">MFILCIKQVSNAMSHSWDYDAIVIGSGPGGEGAAMGLVKQGARVAVIERYHNVGGGCTHWGTIPSKALRHAVSRIIEFNQNPLYSDHSRLLRSSFADILNHADSVINQQTHMRQGFYERNHCEILQGNAHFVDEHTLALECHDGTVETVTAEKFVIACGSRPYHPADVDFHHPRIYDSDSILSLQHEPRHVIIYGAGVIGCEYASIFRGMEVKVDLINTRDRLLAFLDQEMSDSLSYHFWNSGVVIRHNEEYEKIEGVDDGVIMHLKSGKKLKADCLLYANGRTGNTDTLALENIGLQTDSRGQLKVNSMYQTALPHIYAVGDVIGYPSLASAAYDQGRIAAQALVKGEASAHLIEDIPTGIYTIPEISSVGKTEQQLTAMKVPYEVGRAQFKHLARAQIVGMSVGTLKILFHRETKEILGIHCFGERAAEIIHIGQAIMEQKGGGNTIEYFVNTTFNYPTMAEAYRVAALNGLNRLF</sequence>
<dbReference type="HAMAP" id="MF_00247">
    <property type="entry name" value="SthA"/>
    <property type="match status" value="1"/>
</dbReference>
<feature type="binding site" evidence="14">
    <location>
        <position position="323"/>
    </location>
    <ligand>
        <name>FAD</name>
        <dbReference type="ChEBI" id="CHEBI:57692"/>
    </ligand>
</feature>
<dbReference type="KEGG" id="kps:KPNJ2_05299"/>
<dbReference type="Pfam" id="PF07992">
    <property type="entry name" value="Pyr_redox_2"/>
    <property type="match status" value="1"/>
</dbReference>
<dbReference type="GO" id="GO:0004148">
    <property type="term" value="F:dihydrolipoyl dehydrogenase (NADH) activity"/>
    <property type="evidence" value="ECO:0007669"/>
    <property type="project" value="TreeGrafter"/>
</dbReference>
<comment type="catalytic activity">
    <reaction evidence="13">
        <text>NAD(+) + NADPH = NADH + NADP(+)</text>
        <dbReference type="Rhea" id="RHEA:11692"/>
        <dbReference type="ChEBI" id="CHEBI:57540"/>
        <dbReference type="ChEBI" id="CHEBI:57783"/>
        <dbReference type="ChEBI" id="CHEBI:57945"/>
        <dbReference type="ChEBI" id="CHEBI:58349"/>
        <dbReference type="EC" id="1.6.1.1"/>
    </reaction>
</comment>
<evidence type="ECO:0000259" key="16">
    <source>
        <dbReference type="Pfam" id="PF07992"/>
    </source>
</evidence>
<dbReference type="GO" id="GO:0006739">
    <property type="term" value="P:NADP+ metabolic process"/>
    <property type="evidence" value="ECO:0007669"/>
    <property type="project" value="UniProtKB-UniRule"/>
</dbReference>
<evidence type="ECO:0000256" key="8">
    <source>
        <dbReference type="ARBA" id="ARBA00022827"/>
    </source>
</evidence>
<keyword evidence="10 13" id="KW-0560">Oxidoreductase</keyword>
<evidence type="ECO:0000256" key="12">
    <source>
        <dbReference type="ARBA" id="ARBA00031183"/>
    </source>
</evidence>
<keyword evidence="11 13" id="KW-0520">NAD</keyword>
<dbReference type="InterPro" id="IPR022962">
    <property type="entry name" value="STH_gammaproteobact"/>
</dbReference>
<comment type="cofactor">
    <cofactor evidence="13 14">
        <name>FAD</name>
        <dbReference type="ChEBI" id="CHEBI:57692"/>
    </cofactor>
    <text evidence="13 14">Binds 1 FAD per subunit.</text>
</comment>
<evidence type="ECO:0000256" key="10">
    <source>
        <dbReference type="ARBA" id="ARBA00023002"/>
    </source>
</evidence>
<keyword evidence="7 13" id="KW-0285">Flavoprotein</keyword>
<keyword evidence="6 13" id="KW-0963">Cytoplasm</keyword>
<evidence type="ECO:0000256" key="1">
    <source>
        <dbReference type="ARBA" id="ARBA00002842"/>
    </source>
</evidence>
<dbReference type="SUPFAM" id="SSF55424">
    <property type="entry name" value="FAD/NAD-linked reductases, dimerisation (C-terminal) domain"/>
    <property type="match status" value="1"/>
</dbReference>
<dbReference type="FunFam" id="3.30.390.30:FF:000002">
    <property type="entry name" value="Soluble pyridine nucleotide transhydrogenase"/>
    <property type="match status" value="1"/>
</dbReference>
<dbReference type="GO" id="GO:0006103">
    <property type="term" value="P:2-oxoglutarate metabolic process"/>
    <property type="evidence" value="ECO:0007669"/>
    <property type="project" value="TreeGrafter"/>
</dbReference>
<dbReference type="EC" id="1.6.1.1" evidence="4 13"/>
<dbReference type="Gene3D" id="3.50.50.60">
    <property type="entry name" value="FAD/NAD(P)-binding domain"/>
    <property type="match status" value="2"/>
</dbReference>
<dbReference type="EMBL" id="CP006918">
    <property type="protein sequence ID" value="AHM82063.1"/>
    <property type="molecule type" value="Genomic_DNA"/>
</dbReference>
<feature type="binding site" evidence="14">
    <location>
        <begin position="195"/>
        <end position="202"/>
    </location>
    <ligand>
        <name>NAD(+)</name>
        <dbReference type="ChEBI" id="CHEBI:57540"/>
    </ligand>
</feature>
<evidence type="ECO:0000313" key="17">
    <source>
        <dbReference type="EMBL" id="AHM82063.1"/>
    </source>
</evidence>
<dbReference type="HOGENOM" id="CLU_016755_0_0_6"/>
<evidence type="ECO:0000256" key="4">
    <source>
        <dbReference type="ARBA" id="ARBA00012772"/>
    </source>
</evidence>
<dbReference type="Pfam" id="PF02852">
    <property type="entry name" value="Pyr_redox_dim"/>
    <property type="match status" value="1"/>
</dbReference>
<keyword evidence="9 13" id="KW-0521">NADP</keyword>
<evidence type="ECO:0000256" key="5">
    <source>
        <dbReference type="ARBA" id="ARBA00016603"/>
    </source>
</evidence>
<protein>
    <recommendedName>
        <fullName evidence="5 13">Soluble pyridine nucleotide transhydrogenase</fullName>
        <shortName evidence="13">STH</shortName>
        <ecNumber evidence="4 13">1.6.1.1</ecNumber>
    </recommendedName>
    <alternativeName>
        <fullName evidence="12 13">NAD(P)(+) transhydrogenase [B-specific]</fullName>
    </alternativeName>
</protein>
<gene>
    <name evidence="13" type="primary">sthA</name>
    <name evidence="13" type="synonym">udhA</name>
    <name evidence="17" type="ORF">KPNJ2_05299</name>
</gene>
<dbReference type="PIRSF" id="PIRSF000350">
    <property type="entry name" value="Mercury_reductase_MerA"/>
    <property type="match status" value="1"/>
</dbReference>
<comment type="subcellular location">
    <subcellularLocation>
        <location evidence="2 13">Cytoplasm</location>
    </subcellularLocation>
</comment>
<dbReference type="AlphaFoldDB" id="W8V2B2"/>
<comment type="similarity">
    <text evidence="3 13">Belongs to the class-I pyridine nucleotide-disulfide oxidoreductase family.</text>
</comment>
<evidence type="ECO:0000256" key="6">
    <source>
        <dbReference type="ARBA" id="ARBA00022490"/>
    </source>
</evidence>
<feature type="domain" description="Pyridine nucleotide-disulphide oxidoreductase dimerisation" evidence="15">
    <location>
        <begin position="358"/>
        <end position="469"/>
    </location>
</feature>
<keyword evidence="8 13" id="KW-0274">FAD</keyword>
<dbReference type="Proteomes" id="UP000019586">
    <property type="component" value="Chromosome"/>
</dbReference>
<keyword evidence="14" id="KW-0547">Nucleotide-binding</keyword>
<dbReference type="InterPro" id="IPR016156">
    <property type="entry name" value="FAD/NAD-linked_Rdtase_dimer_sf"/>
</dbReference>
<dbReference type="InterPro" id="IPR023753">
    <property type="entry name" value="FAD/NAD-binding_dom"/>
</dbReference>
<feature type="binding site" evidence="13">
    <location>
        <begin position="48"/>
        <end position="57"/>
    </location>
    <ligand>
        <name>FAD</name>
        <dbReference type="ChEBI" id="CHEBI:57692"/>
    </ligand>
</feature>
<dbReference type="NCBIfam" id="NF003585">
    <property type="entry name" value="PRK05249.1"/>
    <property type="match status" value="1"/>
</dbReference>
<dbReference type="InterPro" id="IPR004099">
    <property type="entry name" value="Pyr_nucl-diS_OxRdtase_dimer"/>
</dbReference>
<feature type="domain" description="FAD/NAD(P)-binding" evidence="16">
    <location>
        <begin position="19"/>
        <end position="338"/>
    </location>
</feature>
<dbReference type="PRINTS" id="PR00368">
    <property type="entry name" value="FADPNR"/>
</dbReference>
<evidence type="ECO:0000256" key="7">
    <source>
        <dbReference type="ARBA" id="ARBA00022630"/>
    </source>
</evidence>
<evidence type="ECO:0000256" key="3">
    <source>
        <dbReference type="ARBA" id="ARBA00007532"/>
    </source>
</evidence>
<dbReference type="GO" id="GO:0050660">
    <property type="term" value="F:flavin adenine dinucleotide binding"/>
    <property type="evidence" value="ECO:0007669"/>
    <property type="project" value="TreeGrafter"/>
</dbReference>
<proteinExistence type="inferred from homology"/>
<comment type="function">
    <text evidence="1 13">Conversion of NADPH, generated by peripheral catabolic pathways, to NADH, which can enter the respiratory chain for energy generation.</text>
</comment>
<organism evidence="17 18">
    <name type="scientific">Klebsiella pneumoniae 30684/NJST258_2</name>
    <dbReference type="NCBI Taxonomy" id="1420013"/>
    <lineage>
        <taxon>Bacteria</taxon>
        <taxon>Pseudomonadati</taxon>
        <taxon>Pseudomonadota</taxon>
        <taxon>Gammaproteobacteria</taxon>
        <taxon>Enterobacterales</taxon>
        <taxon>Enterobacteriaceae</taxon>
        <taxon>Klebsiella/Raoultella group</taxon>
        <taxon>Klebsiella</taxon>
        <taxon>Klebsiella pneumoniae complex</taxon>
    </lineage>
</organism>
<name>W8V2B2_KLEPN</name>
<feature type="binding site" evidence="14">
    <location>
        <position position="282"/>
    </location>
    <ligand>
        <name>NAD(+)</name>
        <dbReference type="ChEBI" id="CHEBI:57540"/>
    </ligand>
</feature>
<evidence type="ECO:0000313" key="18">
    <source>
        <dbReference type="Proteomes" id="UP000019586"/>
    </source>
</evidence>
<dbReference type="PANTHER" id="PTHR22912">
    <property type="entry name" value="DISULFIDE OXIDOREDUCTASE"/>
    <property type="match status" value="1"/>
</dbReference>
<dbReference type="Gene3D" id="3.30.390.30">
    <property type="match status" value="1"/>
</dbReference>
<reference evidence="17 18" key="1">
    <citation type="journal article" date="2014" name="Proc. Natl. Acad. Sci. U.S.A.">
        <title>Molecular dissection of the evolution of carbapenem-resistant multilocus sequence type 258 Klebsiella pneumoniae.</title>
        <authorList>
            <person name="Deleo F.R."/>
            <person name="Chen L."/>
            <person name="Porcella S.F."/>
            <person name="Martens C.A."/>
            <person name="Kobayashi S.D."/>
            <person name="Porter A.R."/>
            <person name="Chavda K.D."/>
            <person name="Jacobs M.R."/>
            <person name="Mathema B."/>
            <person name="Olsen R.J."/>
            <person name="Bonomo R.A."/>
            <person name="Musser J.M."/>
            <person name="Kreiswirth B.N."/>
        </authorList>
    </citation>
    <scope>NUCLEOTIDE SEQUENCE [LARGE SCALE GENOMIC DNA]</scope>
    <source>
        <strain evidence="17">30684/NJST258_2</strain>
    </source>
</reference>
<dbReference type="GO" id="GO:0005829">
    <property type="term" value="C:cytosol"/>
    <property type="evidence" value="ECO:0007669"/>
    <property type="project" value="TreeGrafter"/>
</dbReference>
<evidence type="ECO:0000256" key="14">
    <source>
        <dbReference type="PIRSR" id="PIRSR000350-3"/>
    </source>
</evidence>
<evidence type="ECO:0000256" key="13">
    <source>
        <dbReference type="HAMAP-Rule" id="MF_00247"/>
    </source>
</evidence>
<accession>W8V2B2</accession>
<dbReference type="InterPro" id="IPR050151">
    <property type="entry name" value="Class-I_Pyr_Nuc-Dis_Oxidored"/>
</dbReference>
<evidence type="ECO:0000259" key="15">
    <source>
        <dbReference type="Pfam" id="PF02852"/>
    </source>
</evidence>